<dbReference type="Pfam" id="PF13091">
    <property type="entry name" value="PLDc_2"/>
    <property type="match status" value="1"/>
</dbReference>
<dbReference type="HOGENOM" id="CLU_1041374_0_0_3"/>
<geneLocation type="plasmid" evidence="2 3">
    <name>pMIC7113.07</name>
</geneLocation>
<reference evidence="2 3" key="1">
    <citation type="submission" date="2012-06" db="EMBL/GenBank/DDBJ databases">
        <title>Finished plasmid 7 of genome of Microcoleus sp. PCC 7113.</title>
        <authorList>
            <consortium name="US DOE Joint Genome Institute"/>
            <person name="Gugger M."/>
            <person name="Coursin T."/>
            <person name="Rippka R."/>
            <person name="Tandeau De Marsac N."/>
            <person name="Huntemann M."/>
            <person name="Wei C.-L."/>
            <person name="Han J."/>
            <person name="Detter J.C."/>
            <person name="Han C."/>
            <person name="Tapia R."/>
            <person name="Chen A."/>
            <person name="Kyrpides N."/>
            <person name="Mavromatis K."/>
            <person name="Markowitz V."/>
            <person name="Szeto E."/>
            <person name="Ivanova N."/>
            <person name="Pagani I."/>
            <person name="Pati A."/>
            <person name="Goodwin L."/>
            <person name="Nordberg H.P."/>
            <person name="Cantor M.N."/>
            <person name="Hua S.X."/>
            <person name="Woyke T."/>
            <person name="Kerfeld C.A."/>
        </authorList>
    </citation>
    <scope>NUCLEOTIDE SEQUENCE [LARGE SCALE GENOMIC DNA]</scope>
    <source>
        <strain evidence="2 3">PCC 7113</strain>
        <plasmid evidence="2 3">pMIC7113.07</plasmid>
    </source>
</reference>
<dbReference type="Gene3D" id="3.30.870.10">
    <property type="entry name" value="Endonuclease Chain A"/>
    <property type="match status" value="1"/>
</dbReference>
<sequence length="267" mass="30617">MKVYGNYPEPTLSRGLAKLLVDSLDAMGEVWLITPWFKDVRLAIAQLGDFASLLGGQREEIELSQLLTRIAEQHRLRVITKPPGELIPFRTLKRLAYKIDLRKRLLEEREEEEDLQGYGIIEEVIEEFNTEIEQLTSATTVHAETIRIGRMLQAKGAELYYLDKLHAKLLWTPIGALIGSANFTNGGLSYNDELMVEITDPTALPKLQLVAQQMGNRAVLAQEYSLNKTLEREEYRVKDYLAFTDSQELQNFPDLQNLLKQINQWIK</sequence>
<keyword evidence="3" id="KW-1185">Reference proteome</keyword>
<dbReference type="AlphaFoldDB" id="K9WPN0"/>
<dbReference type="RefSeq" id="WP_015211594.1">
    <property type="nucleotide sequence ID" value="NC_019762.1"/>
</dbReference>
<evidence type="ECO:0000313" key="2">
    <source>
        <dbReference type="EMBL" id="AFZ22350.1"/>
    </source>
</evidence>
<feature type="domain" description="Phospholipase D-like" evidence="1">
    <location>
        <begin position="142"/>
        <end position="208"/>
    </location>
</feature>
<dbReference type="Proteomes" id="UP000010471">
    <property type="component" value="Plasmid pMIC7113.07"/>
</dbReference>
<gene>
    <name evidence="2" type="ORF">Mic7113_6790</name>
</gene>
<dbReference type="SUPFAM" id="SSF56024">
    <property type="entry name" value="Phospholipase D/nuclease"/>
    <property type="match status" value="1"/>
</dbReference>
<dbReference type="InterPro" id="IPR025202">
    <property type="entry name" value="PLD-like_dom"/>
</dbReference>
<evidence type="ECO:0000313" key="3">
    <source>
        <dbReference type="Proteomes" id="UP000010471"/>
    </source>
</evidence>
<name>K9WPN0_9CYAN</name>
<protein>
    <recommendedName>
        <fullName evidence="1">Phospholipase D-like domain-containing protein</fullName>
    </recommendedName>
</protein>
<proteinExistence type="predicted"/>
<keyword evidence="2" id="KW-0614">Plasmid</keyword>
<dbReference type="EMBL" id="CP003637">
    <property type="protein sequence ID" value="AFZ22350.1"/>
    <property type="molecule type" value="Genomic_DNA"/>
</dbReference>
<evidence type="ECO:0000259" key="1">
    <source>
        <dbReference type="Pfam" id="PF13091"/>
    </source>
</evidence>
<organism evidence="2 3">
    <name type="scientific">Allocoleopsis franciscana PCC 7113</name>
    <dbReference type="NCBI Taxonomy" id="1173027"/>
    <lineage>
        <taxon>Bacteria</taxon>
        <taxon>Bacillati</taxon>
        <taxon>Cyanobacteriota</taxon>
        <taxon>Cyanophyceae</taxon>
        <taxon>Coleofasciculales</taxon>
        <taxon>Coleofasciculaceae</taxon>
        <taxon>Allocoleopsis</taxon>
        <taxon>Allocoleopsis franciscana</taxon>
    </lineage>
</organism>
<dbReference type="KEGG" id="mic:Mic7113_6790"/>
<dbReference type="OrthoDB" id="5894983at2"/>
<accession>K9WPN0</accession>